<dbReference type="AlphaFoldDB" id="A0A4Z0ZW29"/>
<dbReference type="EMBL" id="RQGH01000035">
    <property type="protein sequence ID" value="TGL58597.1"/>
    <property type="molecule type" value="Genomic_DNA"/>
</dbReference>
<keyword evidence="2" id="KW-1185">Reference proteome</keyword>
<comment type="caution">
    <text evidence="1">The sequence shown here is derived from an EMBL/GenBank/DDBJ whole genome shotgun (WGS) entry which is preliminary data.</text>
</comment>
<gene>
    <name evidence="1" type="ORF">EHQ62_17020</name>
</gene>
<sequence>MVEEIATEIAKKFYIQLEDLENPFEDYLSNIIEGVRSPKSKSDQLMRIIVDAIMVERTAKKLVESLANSQKNQTNYIFDLLEKLYSLQNGPPHSKLEKEWESLMKEINLLIEIYEK</sequence>
<dbReference type="Proteomes" id="UP000297567">
    <property type="component" value="Unassembled WGS sequence"/>
</dbReference>
<protein>
    <submittedName>
        <fullName evidence="1">Uncharacterized protein</fullName>
    </submittedName>
</protein>
<name>A0A4Z0ZW29_9LEPT</name>
<dbReference type="RefSeq" id="WP_135645054.1">
    <property type="nucleotide sequence ID" value="NZ_RQGH01000035.1"/>
</dbReference>
<proteinExistence type="predicted"/>
<accession>A0A4Z0ZW29</accession>
<organism evidence="1 2">
    <name type="scientific">Leptospira jelokensis</name>
    <dbReference type="NCBI Taxonomy" id="2484931"/>
    <lineage>
        <taxon>Bacteria</taxon>
        <taxon>Pseudomonadati</taxon>
        <taxon>Spirochaetota</taxon>
        <taxon>Spirochaetia</taxon>
        <taxon>Leptospirales</taxon>
        <taxon>Leptospiraceae</taxon>
        <taxon>Leptospira</taxon>
    </lineage>
</organism>
<evidence type="ECO:0000313" key="2">
    <source>
        <dbReference type="Proteomes" id="UP000297567"/>
    </source>
</evidence>
<reference evidence="1" key="1">
    <citation type="journal article" date="2019" name="PLoS Negl. Trop. Dis.">
        <title>Revisiting the worldwide diversity of Leptospira species in the environment.</title>
        <authorList>
            <person name="Vincent A.T."/>
            <person name="Schiettekatte O."/>
            <person name="Bourhy P."/>
            <person name="Veyrier F.J."/>
            <person name="Picardeau M."/>
        </authorList>
    </citation>
    <scope>NUCLEOTIDE SEQUENCE [LARGE SCALE GENOMIC DNA]</scope>
    <source>
        <strain evidence="1">201702451</strain>
    </source>
</reference>
<evidence type="ECO:0000313" key="1">
    <source>
        <dbReference type="EMBL" id="TGL58597.1"/>
    </source>
</evidence>